<evidence type="ECO:0000256" key="1">
    <source>
        <dbReference type="SAM" id="Coils"/>
    </source>
</evidence>
<keyword evidence="1" id="KW-0175">Coiled coil</keyword>
<name>A0ABR3W0Z9_9PEZI</name>
<dbReference type="EMBL" id="JAWRVE010000185">
    <property type="protein sequence ID" value="KAL1850472.1"/>
    <property type="molecule type" value="Genomic_DNA"/>
</dbReference>
<evidence type="ECO:0000313" key="3">
    <source>
        <dbReference type="Proteomes" id="UP001583177"/>
    </source>
</evidence>
<feature type="coiled-coil region" evidence="1">
    <location>
        <begin position="51"/>
        <end position="105"/>
    </location>
</feature>
<sequence length="142" mass="16047">MAMYPETDYQFGSDLVDCNLPPPTTATAEGRPHERCCKGAVETVLFRIGTLEREVSSLARQERRFDQFERELSRQNRLENLENDLARLERDIAKVLQTVTSLGAELKNFSVEITSRMKHIEVYPPENAGSGAKPFSKDQGSL</sequence>
<accession>A0ABR3W0Z9</accession>
<evidence type="ECO:0000313" key="2">
    <source>
        <dbReference type="EMBL" id="KAL1850472.1"/>
    </source>
</evidence>
<proteinExistence type="predicted"/>
<gene>
    <name evidence="2" type="ORF">Daus18300_012886</name>
</gene>
<reference evidence="2 3" key="1">
    <citation type="journal article" date="2024" name="IMA Fungus">
        <title>IMA Genome - F19 : A genome assembly and annotation guide to empower mycologists, including annotated draft genome sequences of Ceratocystis pirilliformis, Diaporthe australafricana, Fusarium ophioides, Paecilomyces lecythidis, and Sporothrix stenoceras.</title>
        <authorList>
            <person name="Aylward J."/>
            <person name="Wilson A.M."/>
            <person name="Visagie C.M."/>
            <person name="Spraker J."/>
            <person name="Barnes I."/>
            <person name="Buitendag C."/>
            <person name="Ceriani C."/>
            <person name="Del Mar Angel L."/>
            <person name="du Plessis D."/>
            <person name="Fuchs T."/>
            <person name="Gasser K."/>
            <person name="Kramer D."/>
            <person name="Li W."/>
            <person name="Munsamy K."/>
            <person name="Piso A."/>
            <person name="Price J.L."/>
            <person name="Sonnekus B."/>
            <person name="Thomas C."/>
            <person name="van der Nest A."/>
            <person name="van Dijk A."/>
            <person name="van Heerden A."/>
            <person name="van Vuuren N."/>
            <person name="Yilmaz N."/>
            <person name="Duong T.A."/>
            <person name="van der Merwe N.A."/>
            <person name="Wingfield M.J."/>
            <person name="Wingfield B.D."/>
        </authorList>
    </citation>
    <scope>NUCLEOTIDE SEQUENCE [LARGE SCALE GENOMIC DNA]</scope>
    <source>
        <strain evidence="2 3">CMW 18300</strain>
    </source>
</reference>
<dbReference type="Proteomes" id="UP001583177">
    <property type="component" value="Unassembled WGS sequence"/>
</dbReference>
<organism evidence="2 3">
    <name type="scientific">Diaporthe australafricana</name>
    <dbReference type="NCBI Taxonomy" id="127596"/>
    <lineage>
        <taxon>Eukaryota</taxon>
        <taxon>Fungi</taxon>
        <taxon>Dikarya</taxon>
        <taxon>Ascomycota</taxon>
        <taxon>Pezizomycotina</taxon>
        <taxon>Sordariomycetes</taxon>
        <taxon>Sordariomycetidae</taxon>
        <taxon>Diaporthales</taxon>
        <taxon>Diaporthaceae</taxon>
        <taxon>Diaporthe</taxon>
    </lineage>
</organism>
<comment type="caution">
    <text evidence="2">The sequence shown here is derived from an EMBL/GenBank/DDBJ whole genome shotgun (WGS) entry which is preliminary data.</text>
</comment>
<keyword evidence="3" id="KW-1185">Reference proteome</keyword>
<protein>
    <submittedName>
        <fullName evidence="2">Uncharacterized protein</fullName>
    </submittedName>
</protein>